<feature type="transmembrane region" description="Helical" evidence="1">
    <location>
        <begin position="35"/>
        <end position="55"/>
    </location>
</feature>
<comment type="caution">
    <text evidence="2">The sequence shown here is derived from an EMBL/GenBank/DDBJ whole genome shotgun (WGS) entry which is preliminary data.</text>
</comment>
<name>A0ABP9AH76_9MICO</name>
<evidence type="ECO:0000313" key="3">
    <source>
        <dbReference type="Proteomes" id="UP001501645"/>
    </source>
</evidence>
<proteinExistence type="predicted"/>
<organism evidence="2 3">
    <name type="scientific">Microbacterium gilvum</name>
    <dbReference type="NCBI Taxonomy" id="1336204"/>
    <lineage>
        <taxon>Bacteria</taxon>
        <taxon>Bacillati</taxon>
        <taxon>Actinomycetota</taxon>
        <taxon>Actinomycetes</taxon>
        <taxon>Micrococcales</taxon>
        <taxon>Microbacteriaceae</taxon>
        <taxon>Microbacterium</taxon>
    </lineage>
</organism>
<evidence type="ECO:0000256" key="1">
    <source>
        <dbReference type="SAM" id="Phobius"/>
    </source>
</evidence>
<gene>
    <name evidence="2" type="ORF">GCM10023351_28010</name>
</gene>
<keyword evidence="1" id="KW-0472">Membrane</keyword>
<dbReference type="RefSeq" id="WP_345440336.1">
    <property type="nucleotide sequence ID" value="NZ_BAABKO010000005.1"/>
</dbReference>
<dbReference type="EMBL" id="BAABKO010000005">
    <property type="protein sequence ID" value="GAA4781318.1"/>
    <property type="molecule type" value="Genomic_DNA"/>
</dbReference>
<reference evidence="3" key="1">
    <citation type="journal article" date="2019" name="Int. J. Syst. Evol. Microbiol.">
        <title>The Global Catalogue of Microorganisms (GCM) 10K type strain sequencing project: providing services to taxonomists for standard genome sequencing and annotation.</title>
        <authorList>
            <consortium name="The Broad Institute Genomics Platform"/>
            <consortium name="The Broad Institute Genome Sequencing Center for Infectious Disease"/>
            <person name="Wu L."/>
            <person name="Ma J."/>
        </authorList>
    </citation>
    <scope>NUCLEOTIDE SEQUENCE [LARGE SCALE GENOMIC DNA]</scope>
    <source>
        <strain evidence="3">JCM 18537</strain>
    </source>
</reference>
<accession>A0ABP9AH76</accession>
<keyword evidence="3" id="KW-1185">Reference proteome</keyword>
<sequence>MLKRMPTPRLAILSIALLAIGIALTIASGGPPRLLGLALVFVGLAGLITLVLRLLEKGGGGR</sequence>
<evidence type="ECO:0000313" key="2">
    <source>
        <dbReference type="EMBL" id="GAA4781318.1"/>
    </source>
</evidence>
<dbReference type="Proteomes" id="UP001501645">
    <property type="component" value="Unassembled WGS sequence"/>
</dbReference>
<keyword evidence="1" id="KW-1133">Transmembrane helix</keyword>
<protein>
    <submittedName>
        <fullName evidence="2">Uncharacterized protein</fullName>
    </submittedName>
</protein>
<keyword evidence="1" id="KW-0812">Transmembrane</keyword>